<feature type="non-terminal residue" evidence="1">
    <location>
        <position position="1"/>
    </location>
</feature>
<gene>
    <name evidence="1" type="ORF">LCGC14_1699620</name>
</gene>
<dbReference type="EMBL" id="LAZR01014993">
    <property type="protein sequence ID" value="KKM15082.1"/>
    <property type="molecule type" value="Genomic_DNA"/>
</dbReference>
<comment type="caution">
    <text evidence="1">The sequence shown here is derived from an EMBL/GenBank/DDBJ whole genome shotgun (WGS) entry which is preliminary data.</text>
</comment>
<protein>
    <submittedName>
        <fullName evidence="1">Uncharacterized protein</fullName>
    </submittedName>
</protein>
<organism evidence="1">
    <name type="scientific">marine sediment metagenome</name>
    <dbReference type="NCBI Taxonomy" id="412755"/>
    <lineage>
        <taxon>unclassified sequences</taxon>
        <taxon>metagenomes</taxon>
        <taxon>ecological metagenomes</taxon>
    </lineage>
</organism>
<name>A0A0F9HIZ7_9ZZZZ</name>
<proteinExistence type="predicted"/>
<evidence type="ECO:0000313" key="1">
    <source>
        <dbReference type="EMBL" id="KKM15082.1"/>
    </source>
</evidence>
<accession>A0A0F9HIZ7</accession>
<dbReference type="AlphaFoldDB" id="A0A0F9HIZ7"/>
<reference evidence="1" key="1">
    <citation type="journal article" date="2015" name="Nature">
        <title>Complex archaea that bridge the gap between prokaryotes and eukaryotes.</title>
        <authorList>
            <person name="Spang A."/>
            <person name="Saw J.H."/>
            <person name="Jorgensen S.L."/>
            <person name="Zaremba-Niedzwiedzka K."/>
            <person name="Martijn J."/>
            <person name="Lind A.E."/>
            <person name="van Eijk R."/>
            <person name="Schleper C."/>
            <person name="Guy L."/>
            <person name="Ettema T.J."/>
        </authorList>
    </citation>
    <scope>NUCLEOTIDE SEQUENCE</scope>
</reference>
<sequence length="69" mass="7995">LIRQNKLNTKIAVQIFIPHSDSDAVTKLQRNFYFRNVPDTELQAADKSFLPTIKDGFEKVSQFRVRQGD</sequence>